<dbReference type="EMBL" id="CP092621">
    <property type="protein sequence ID" value="UMM16239.1"/>
    <property type="molecule type" value="Genomic_DNA"/>
</dbReference>
<organism evidence="2 3">
    <name type="scientific">Caenorhabditis briggsae</name>
    <dbReference type="NCBI Taxonomy" id="6238"/>
    <lineage>
        <taxon>Eukaryota</taxon>
        <taxon>Metazoa</taxon>
        <taxon>Ecdysozoa</taxon>
        <taxon>Nematoda</taxon>
        <taxon>Chromadorea</taxon>
        <taxon>Rhabditida</taxon>
        <taxon>Rhabditina</taxon>
        <taxon>Rhabditomorpha</taxon>
        <taxon>Rhabditoidea</taxon>
        <taxon>Rhabditidae</taxon>
        <taxon>Peloderinae</taxon>
        <taxon>Caenorhabditis</taxon>
    </lineage>
</organism>
<gene>
    <name evidence="2" type="ORF">L5515_013338</name>
</gene>
<dbReference type="AlphaFoldDB" id="A0AAE9E7Y1"/>
<keyword evidence="3" id="KW-1185">Reference proteome</keyword>
<sequence length="216" mass="24112">MTDSTGYVTTLTVASKDRYFLLDPSFKVELQASDVGQVGMQVTWIEVNPKLYPSTSKVHQNSLPLSLFGGDFDNSTVITADTQFSLLAFPSNILDFLLFLRVIQVYDEDSINAKHVGKFVKMDYSDVKQFKSYQPIYCVLPINCAASLNATHGAVAAIRYCPTFYVTRIDMAADNKLSVYNGYLGDAHKLADYTFNSSKTDLPQKFNGKFTVFVLD</sequence>
<proteinExistence type="predicted"/>
<protein>
    <recommendedName>
        <fullName evidence="1">DUF7591 domain-containing protein</fullName>
    </recommendedName>
</protein>
<feature type="domain" description="DUF7591" evidence="1">
    <location>
        <begin position="126"/>
        <end position="215"/>
    </location>
</feature>
<evidence type="ECO:0000259" key="1">
    <source>
        <dbReference type="Pfam" id="PF24511"/>
    </source>
</evidence>
<evidence type="ECO:0000313" key="2">
    <source>
        <dbReference type="EMBL" id="UMM16239.1"/>
    </source>
</evidence>
<reference evidence="2 3" key="1">
    <citation type="submission" date="2022-04" db="EMBL/GenBank/DDBJ databases">
        <title>Chromosome-level reference genomes for two strains of Caenorhabditis briggsae: an improved platform for comparative genomics.</title>
        <authorList>
            <person name="Stevens L."/>
            <person name="Andersen E."/>
        </authorList>
    </citation>
    <scope>NUCLEOTIDE SEQUENCE [LARGE SCALE GENOMIC DNA]</scope>
    <source>
        <strain evidence="2">VX34</strain>
        <tissue evidence="2">Whole-organism</tissue>
    </source>
</reference>
<dbReference type="InterPro" id="IPR056013">
    <property type="entry name" value="DUF7591"/>
</dbReference>
<dbReference type="PANTHER" id="PTHR47920">
    <property type="entry name" value="PROTEIN CBG13378-RELATED"/>
    <property type="match status" value="1"/>
</dbReference>
<dbReference type="PANTHER" id="PTHR47920:SF1">
    <property type="entry name" value="CUB-LIKE DOMAIN-CONTAINING PROTEIN"/>
    <property type="match status" value="1"/>
</dbReference>
<evidence type="ECO:0000313" key="3">
    <source>
        <dbReference type="Proteomes" id="UP000829354"/>
    </source>
</evidence>
<dbReference type="Proteomes" id="UP000829354">
    <property type="component" value="Chromosome II"/>
</dbReference>
<accession>A0AAE9E7Y1</accession>
<name>A0AAE9E7Y1_CAEBR</name>
<dbReference type="Pfam" id="PF24511">
    <property type="entry name" value="DUF7591"/>
    <property type="match status" value="1"/>
</dbReference>